<feature type="region of interest" description="Disordered" evidence="1">
    <location>
        <begin position="380"/>
        <end position="417"/>
    </location>
</feature>
<dbReference type="STRING" id="626937.HMPREF3293_02027"/>
<dbReference type="SUPFAM" id="SSF47240">
    <property type="entry name" value="Ferritin-like"/>
    <property type="match status" value="2"/>
</dbReference>
<reference evidence="2 3" key="1">
    <citation type="submission" date="2016-02" db="EMBL/GenBank/DDBJ databases">
        <authorList>
            <person name="Wen L."/>
            <person name="He K."/>
            <person name="Yang H."/>
        </authorList>
    </citation>
    <scope>NUCLEOTIDE SEQUENCE [LARGE SCALE GENOMIC DNA]</scope>
    <source>
        <strain evidence="2 3">DSM 22607</strain>
    </source>
</reference>
<evidence type="ECO:0000256" key="1">
    <source>
        <dbReference type="SAM" id="MobiDB-lite"/>
    </source>
</evidence>
<dbReference type="OrthoDB" id="1836949at2"/>
<organism evidence="2 3">
    <name type="scientific">Christensenella minuta</name>
    <dbReference type="NCBI Taxonomy" id="626937"/>
    <lineage>
        <taxon>Bacteria</taxon>
        <taxon>Bacillati</taxon>
        <taxon>Bacillota</taxon>
        <taxon>Clostridia</taxon>
        <taxon>Christensenellales</taxon>
        <taxon>Christensenellaceae</taxon>
        <taxon>Christensenella</taxon>
    </lineage>
</organism>
<dbReference type="InterPro" id="IPR009078">
    <property type="entry name" value="Ferritin-like_SF"/>
</dbReference>
<sequence>MMNPFKEKPMAMEEGFLSWKELYPKPYSKNEADPYTKCRVILMNGIETEAVMFGHQFHRNCSDNELRREIAACRRQEQMQQKTINWLSPGDETQLETTIGYEHVAVDLTAWLAQHEPDEYVKQCMDFALLEDFDHLYRYSNLLDMDMNIPAHKLVKGYVDITPGRPTIAHHRHPFEAVKRFADFKTADDRTKLNTLIITAGEQQTMNFYMNIGNTYPNDPGRKLYLEIGMVEEQHVTQYGGLMDPNCTWLENLLLHEYTECYLYYSFYEDETDRNIKAIWERHLMQEISHLHKAAELLQKYEGKEWQQVLNSGEFPELLKFHDTKDYVRNVLANQIELTADKEEFADIHDLPEGHEFFTYQDWVNGSSIRDVQSHVVIADHQKNNKKGEDYRDEERENPVSELRNRKKDNTTIGRTQ</sequence>
<evidence type="ECO:0000313" key="3">
    <source>
        <dbReference type="Proteomes" id="UP000070366"/>
    </source>
</evidence>
<keyword evidence="3" id="KW-1185">Reference proteome</keyword>
<feature type="compositionally biased region" description="Basic and acidic residues" evidence="1">
    <location>
        <begin position="380"/>
        <end position="399"/>
    </location>
</feature>
<dbReference type="EMBL" id="LSZW01000063">
    <property type="protein sequence ID" value="KXK64787.1"/>
    <property type="molecule type" value="Genomic_DNA"/>
</dbReference>
<dbReference type="KEGG" id="cmiu:B1H56_05110"/>
<dbReference type="Proteomes" id="UP000070366">
    <property type="component" value="Unassembled WGS sequence"/>
</dbReference>
<protein>
    <submittedName>
        <fullName evidence="2">Uncharacterized protein</fullName>
    </submittedName>
</protein>
<accession>A0A136Q2D0</accession>
<proteinExistence type="predicted"/>
<name>A0A136Q2D0_9FIRM</name>
<dbReference type="PATRIC" id="fig|626937.4.peg.2004"/>
<dbReference type="RefSeq" id="WP_082771136.1">
    <property type="nucleotide sequence ID" value="NZ_CABMOF010000001.1"/>
</dbReference>
<gene>
    <name evidence="2" type="ORF">HMPREF3293_02027</name>
</gene>
<dbReference type="AlphaFoldDB" id="A0A136Q2D0"/>
<evidence type="ECO:0000313" key="2">
    <source>
        <dbReference type="EMBL" id="KXK64787.1"/>
    </source>
</evidence>
<comment type="caution">
    <text evidence="2">The sequence shown here is derived from an EMBL/GenBank/DDBJ whole genome shotgun (WGS) entry which is preliminary data.</text>
</comment>